<dbReference type="HAMAP" id="MF_00074">
    <property type="entry name" value="16SrRNA_methyltr_G"/>
    <property type="match status" value="1"/>
</dbReference>
<name>A0A0A2DG97_9CORY</name>
<keyword evidence="3 6" id="KW-0489">Methyltransferase</keyword>
<comment type="function">
    <text evidence="6">Specifically methylates the N7 position of a guanine in 16S rRNA.</text>
</comment>
<feature type="binding site" evidence="6">
    <location>
        <position position="79"/>
    </location>
    <ligand>
        <name>S-adenosyl-L-methionine</name>
        <dbReference type="ChEBI" id="CHEBI:59789"/>
    </ligand>
</feature>
<dbReference type="InterPro" id="IPR003682">
    <property type="entry name" value="rRNA_ssu_MeTfrase_G"/>
</dbReference>
<reference evidence="7 8" key="1">
    <citation type="submission" date="2014-10" db="EMBL/GenBank/DDBJ databases">
        <title>Whole Genome sequence of Corynebacterium auriscanis strain CIP 106629.</title>
        <authorList>
            <person name="Hassan S.S."/>
            <person name="Jamal S.B."/>
            <person name="Tiwari S."/>
            <person name="Oliveira L.D.C."/>
            <person name="Souza F."/>
            <person name="Mariano D.C."/>
            <person name="Almeida S."/>
            <person name="Dorella F."/>
            <person name="Pereira F."/>
            <person name="Carvalho A."/>
            <person name="Leal C.A."/>
            <person name="Soares S.D.C."/>
            <person name="Figueiredo H.C."/>
            <person name="Silva A."/>
            <person name="Azevedo V.A."/>
        </authorList>
    </citation>
    <scope>NUCLEOTIDE SEQUENCE [LARGE SCALE GENOMIC DNA]</scope>
    <source>
        <strain evidence="7 8">CIP 106629</strain>
    </source>
</reference>
<gene>
    <name evidence="6" type="primary">rsmG</name>
    <name evidence="7" type="ORF">MA47_08980</name>
</gene>
<keyword evidence="8" id="KW-1185">Reference proteome</keyword>
<feature type="binding site" evidence="6">
    <location>
        <begin position="129"/>
        <end position="130"/>
    </location>
    <ligand>
        <name>S-adenosyl-L-methionine</name>
        <dbReference type="ChEBI" id="CHEBI:59789"/>
    </ligand>
</feature>
<evidence type="ECO:0000256" key="2">
    <source>
        <dbReference type="ARBA" id="ARBA00022552"/>
    </source>
</evidence>
<comment type="subcellular location">
    <subcellularLocation>
        <location evidence="6">Cytoplasm</location>
    </subcellularLocation>
</comment>
<evidence type="ECO:0000256" key="3">
    <source>
        <dbReference type="ARBA" id="ARBA00022603"/>
    </source>
</evidence>
<comment type="caution">
    <text evidence="7">The sequence shown here is derived from an EMBL/GenBank/DDBJ whole genome shotgun (WGS) entry which is preliminary data.</text>
</comment>
<dbReference type="NCBIfam" id="TIGR00138">
    <property type="entry name" value="rsmG_gidB"/>
    <property type="match status" value="1"/>
</dbReference>
<protein>
    <recommendedName>
        <fullName evidence="6">Ribosomal RNA small subunit methyltransferase G</fullName>
        <ecNumber evidence="6">2.1.1.-</ecNumber>
    </recommendedName>
    <alternativeName>
        <fullName evidence="6">16S rRNA 7-methylguanosine methyltransferase</fullName>
        <shortName evidence="6">16S rRNA m7G methyltransferase</shortName>
    </alternativeName>
</protein>
<proteinExistence type="inferred from homology"/>
<keyword evidence="2 6" id="KW-0698">rRNA processing</keyword>
<evidence type="ECO:0000256" key="1">
    <source>
        <dbReference type="ARBA" id="ARBA00022490"/>
    </source>
</evidence>
<dbReference type="InterPro" id="IPR029063">
    <property type="entry name" value="SAM-dependent_MTases_sf"/>
</dbReference>
<dbReference type="EMBL" id="JRVJ01000019">
    <property type="protein sequence ID" value="KGM18213.1"/>
    <property type="molecule type" value="Genomic_DNA"/>
</dbReference>
<feature type="binding site" evidence="6">
    <location>
        <position position="84"/>
    </location>
    <ligand>
        <name>S-adenosyl-L-methionine</name>
        <dbReference type="ChEBI" id="CHEBI:59789"/>
    </ligand>
</feature>
<dbReference type="PANTHER" id="PTHR31760:SF0">
    <property type="entry name" value="S-ADENOSYL-L-METHIONINE-DEPENDENT METHYLTRANSFERASES SUPERFAMILY PROTEIN"/>
    <property type="match status" value="1"/>
</dbReference>
<evidence type="ECO:0000256" key="5">
    <source>
        <dbReference type="ARBA" id="ARBA00022691"/>
    </source>
</evidence>
<keyword evidence="4 6" id="KW-0808">Transferase</keyword>
<dbReference type="Gene3D" id="3.40.50.150">
    <property type="entry name" value="Vaccinia Virus protein VP39"/>
    <property type="match status" value="1"/>
</dbReference>
<keyword evidence="5 6" id="KW-0949">S-adenosyl-L-methionine</keyword>
<evidence type="ECO:0000256" key="6">
    <source>
        <dbReference type="HAMAP-Rule" id="MF_00074"/>
    </source>
</evidence>
<dbReference type="RefSeq" id="WP_035115412.1">
    <property type="nucleotide sequence ID" value="NZ_CP047046.1"/>
</dbReference>
<dbReference type="GO" id="GO:0070043">
    <property type="term" value="F:rRNA (guanine-N7-)-methyltransferase activity"/>
    <property type="evidence" value="ECO:0007669"/>
    <property type="project" value="UniProtKB-UniRule"/>
</dbReference>
<evidence type="ECO:0000256" key="4">
    <source>
        <dbReference type="ARBA" id="ARBA00022679"/>
    </source>
</evidence>
<evidence type="ECO:0000313" key="8">
    <source>
        <dbReference type="Proteomes" id="UP000030145"/>
    </source>
</evidence>
<accession>A0A0A2DG97</accession>
<dbReference type="Proteomes" id="UP000030145">
    <property type="component" value="Unassembled WGS sequence"/>
</dbReference>
<dbReference type="EC" id="2.1.1.-" evidence="6"/>
<comment type="similarity">
    <text evidence="6">Belongs to the methyltransferase superfamily. RNA methyltransferase RsmG family.</text>
</comment>
<evidence type="ECO:0000313" key="7">
    <source>
        <dbReference type="EMBL" id="KGM18213.1"/>
    </source>
</evidence>
<dbReference type="GeneID" id="300553944"/>
<dbReference type="AlphaFoldDB" id="A0A0A2DG97"/>
<feature type="binding site" evidence="6">
    <location>
        <position position="147"/>
    </location>
    <ligand>
        <name>S-adenosyl-L-methionine</name>
        <dbReference type="ChEBI" id="CHEBI:59789"/>
    </ligand>
</feature>
<comment type="caution">
    <text evidence="6">Lacks conserved residue(s) required for the propagation of feature annotation.</text>
</comment>
<sequence length="219" mass="23167">MSDSELIQNSLGPTPPIAKKVFGNRLNLAEAYAEMLATDGIERGLIGPREVSRIWERHVLNSAVLGEVVLQNARVIDVGSGAGLPGIPLAIARPDLEVQLLEPLLRRTVFLEEAVAKLGLDCSVHRGRAEDPQIRKAIGGADVATSRAVAPLGKLTGWSLPLVRVGGAMVAIKGSSVHEEIERDAAVIKRTGGGQPEVHSVGMGILEQSTFVVSVPRVS</sequence>
<dbReference type="PANTHER" id="PTHR31760">
    <property type="entry name" value="S-ADENOSYL-L-METHIONINE-DEPENDENT METHYLTRANSFERASES SUPERFAMILY PROTEIN"/>
    <property type="match status" value="1"/>
</dbReference>
<dbReference type="Pfam" id="PF02527">
    <property type="entry name" value="GidB"/>
    <property type="match status" value="1"/>
</dbReference>
<keyword evidence="1 6" id="KW-0963">Cytoplasm</keyword>
<dbReference type="SUPFAM" id="SSF53335">
    <property type="entry name" value="S-adenosyl-L-methionine-dependent methyltransferases"/>
    <property type="match status" value="1"/>
</dbReference>
<dbReference type="GO" id="GO:0005829">
    <property type="term" value="C:cytosol"/>
    <property type="evidence" value="ECO:0007669"/>
    <property type="project" value="TreeGrafter"/>
</dbReference>
<organism evidence="7 8">
    <name type="scientific">Corynebacterium auriscanis</name>
    <dbReference type="NCBI Taxonomy" id="99807"/>
    <lineage>
        <taxon>Bacteria</taxon>
        <taxon>Bacillati</taxon>
        <taxon>Actinomycetota</taxon>
        <taxon>Actinomycetes</taxon>
        <taxon>Mycobacteriales</taxon>
        <taxon>Corynebacteriaceae</taxon>
        <taxon>Corynebacterium</taxon>
    </lineage>
</organism>